<name>B7ANF8_9FIRM</name>
<reference evidence="1 2" key="2">
    <citation type="submission" date="2008-11" db="EMBL/GenBank/DDBJ databases">
        <authorList>
            <person name="Fulton L."/>
            <person name="Clifton S."/>
            <person name="Fulton B."/>
            <person name="Xu J."/>
            <person name="Minx P."/>
            <person name="Pepin K.H."/>
            <person name="Johnson M."/>
            <person name="Bhonagiri V."/>
            <person name="Nash W.E."/>
            <person name="Mardis E.R."/>
            <person name="Wilson R.K."/>
        </authorList>
    </citation>
    <scope>NUCLEOTIDE SEQUENCE [LARGE SCALE GENOMIC DNA]</scope>
    <source>
        <strain evidence="1 2">ATCC 43243</strain>
    </source>
</reference>
<dbReference type="EMBL" id="ABVQ01000032">
    <property type="protein sequence ID" value="EEC58693.1"/>
    <property type="molecule type" value="Genomic_DNA"/>
</dbReference>
<organism evidence="1 2">
    <name type="scientific">[Bacteroides] pectinophilus ATCC 43243</name>
    <dbReference type="NCBI Taxonomy" id="483218"/>
    <lineage>
        <taxon>Bacteria</taxon>
        <taxon>Bacillati</taxon>
        <taxon>Bacillota</taxon>
        <taxon>Clostridia</taxon>
        <taxon>Eubacteriales</taxon>
    </lineage>
</organism>
<protein>
    <submittedName>
        <fullName evidence="1">Uncharacterized protein</fullName>
    </submittedName>
</protein>
<dbReference type="Proteomes" id="UP000003136">
    <property type="component" value="Unassembled WGS sequence"/>
</dbReference>
<keyword evidence="2" id="KW-1185">Reference proteome</keyword>
<dbReference type="HOGENOM" id="CLU_3247415_0_0_9"/>
<dbReference type="STRING" id="483218.BACPEC_00212"/>
<gene>
    <name evidence="1" type="ORF">BACPEC_00212</name>
</gene>
<comment type="caution">
    <text evidence="1">The sequence shown here is derived from an EMBL/GenBank/DDBJ whole genome shotgun (WGS) entry which is preliminary data.</text>
</comment>
<accession>B7ANF8</accession>
<proteinExistence type="predicted"/>
<dbReference type="AlphaFoldDB" id="B7ANF8"/>
<sequence length="42" mass="4635">MLHYVLQKATHLVPYPSHIIFPSLSVNGKVIDIAPTSHIPSI</sequence>
<reference evidence="1 2" key="1">
    <citation type="submission" date="2008-11" db="EMBL/GenBank/DDBJ databases">
        <title>Draft genome sequence of Bacteroides pectinophilus (ATCC 43243).</title>
        <authorList>
            <person name="Sudarsanam P."/>
            <person name="Ley R."/>
            <person name="Guruge J."/>
            <person name="Turnbaugh P.J."/>
            <person name="Mahowald M."/>
            <person name="Liep D."/>
            <person name="Gordon J."/>
        </authorList>
    </citation>
    <scope>NUCLEOTIDE SEQUENCE [LARGE SCALE GENOMIC DNA]</scope>
    <source>
        <strain evidence="1 2">ATCC 43243</strain>
    </source>
</reference>
<evidence type="ECO:0000313" key="2">
    <source>
        <dbReference type="Proteomes" id="UP000003136"/>
    </source>
</evidence>
<evidence type="ECO:0000313" key="1">
    <source>
        <dbReference type="EMBL" id="EEC58693.1"/>
    </source>
</evidence>